<dbReference type="EMBL" id="VSSQ01000327">
    <property type="protein sequence ID" value="MPL91368.1"/>
    <property type="molecule type" value="Genomic_DNA"/>
</dbReference>
<sequence length="192" mass="22048">MEKLLAYTNGYMETLRVVDVEDIDMLLDEVIEKSKIEEVKGRILREYLSILNYKNDFIPFIEQQNVTIDPEKIFGESEEKTFWRKANVVDKYNLGNITLDIPGVILQVQTNILRTQSLVADAILGQGEALDIFNARAQDAISIRENITNLETIQQLEVINSIDDSNVKAEMYKKVFEDCCNCPCQHITINKQ</sequence>
<organism evidence="1">
    <name type="scientific">bioreactor metagenome</name>
    <dbReference type="NCBI Taxonomy" id="1076179"/>
    <lineage>
        <taxon>unclassified sequences</taxon>
        <taxon>metagenomes</taxon>
        <taxon>ecological metagenomes</taxon>
    </lineage>
</organism>
<comment type="caution">
    <text evidence="1">The sequence shown here is derived from an EMBL/GenBank/DDBJ whole genome shotgun (WGS) entry which is preliminary data.</text>
</comment>
<evidence type="ECO:0000313" key="1">
    <source>
        <dbReference type="EMBL" id="MPL91368.1"/>
    </source>
</evidence>
<name>A0A644VJ49_9ZZZZ</name>
<accession>A0A644VJ49</accession>
<dbReference type="AlphaFoldDB" id="A0A644VJ49"/>
<reference evidence="1" key="1">
    <citation type="submission" date="2019-08" db="EMBL/GenBank/DDBJ databases">
        <authorList>
            <person name="Kucharzyk K."/>
            <person name="Murdoch R.W."/>
            <person name="Higgins S."/>
            <person name="Loffler F."/>
        </authorList>
    </citation>
    <scope>NUCLEOTIDE SEQUENCE</scope>
</reference>
<protein>
    <submittedName>
        <fullName evidence="1">Uncharacterized protein</fullName>
    </submittedName>
</protein>
<proteinExistence type="predicted"/>
<gene>
    <name evidence="1" type="ORF">SDC9_37436</name>
</gene>